<sequence>MLQTKHKNKTLASLLAFVLGGVGAHRFYLGGRSDRWGWLHAAALPACGIVMTAAPGADWYFWYLPLTLSMLAGFLEALVLGLTPDDRWDARHNASSGRTSTSRWPLAIILVATLMVGAGMLIATIARLFDLLYTGGAYG</sequence>
<keyword evidence="8" id="KW-1185">Reference proteome</keyword>
<feature type="domain" description="TM2" evidence="6">
    <location>
        <begin position="6"/>
        <end position="49"/>
    </location>
</feature>
<dbReference type="InterPro" id="IPR007829">
    <property type="entry name" value="TM2"/>
</dbReference>
<evidence type="ECO:0000256" key="3">
    <source>
        <dbReference type="ARBA" id="ARBA00022989"/>
    </source>
</evidence>
<keyword evidence="3 5" id="KW-1133">Transmembrane helix</keyword>
<evidence type="ECO:0000256" key="4">
    <source>
        <dbReference type="ARBA" id="ARBA00023136"/>
    </source>
</evidence>
<evidence type="ECO:0000313" key="7">
    <source>
        <dbReference type="EMBL" id="AVR99107.1"/>
    </source>
</evidence>
<feature type="transmembrane region" description="Helical" evidence="5">
    <location>
        <begin position="60"/>
        <end position="83"/>
    </location>
</feature>
<dbReference type="EMBL" id="CP028324">
    <property type="protein sequence ID" value="AVR99107.1"/>
    <property type="molecule type" value="Genomic_DNA"/>
</dbReference>
<name>A0A2R4CHH6_9BURK</name>
<evidence type="ECO:0000256" key="2">
    <source>
        <dbReference type="ARBA" id="ARBA00022692"/>
    </source>
</evidence>
<dbReference type="OrthoDB" id="8702870at2"/>
<evidence type="ECO:0000256" key="5">
    <source>
        <dbReference type="SAM" id="Phobius"/>
    </source>
</evidence>
<dbReference type="RefSeq" id="WP_107144429.1">
    <property type="nucleotide sequence ID" value="NZ_CP028324.1"/>
</dbReference>
<keyword evidence="4 5" id="KW-0472">Membrane</keyword>
<dbReference type="Proteomes" id="UP000240505">
    <property type="component" value="Chromosome"/>
</dbReference>
<evidence type="ECO:0000256" key="1">
    <source>
        <dbReference type="ARBA" id="ARBA00004141"/>
    </source>
</evidence>
<reference evidence="7 8" key="1">
    <citation type="submission" date="2018-03" db="EMBL/GenBank/DDBJ databases">
        <title>Massilia armeniaca sp. nov., isolated from desert soil.</title>
        <authorList>
            <person name="Huang H."/>
            <person name="Ren M."/>
        </authorList>
    </citation>
    <scope>NUCLEOTIDE SEQUENCE [LARGE SCALE GENOMIC DNA]</scope>
    <source>
        <strain evidence="7 8">ZMN-3</strain>
    </source>
</reference>
<feature type="transmembrane region" description="Helical" evidence="5">
    <location>
        <begin position="104"/>
        <end position="129"/>
    </location>
</feature>
<evidence type="ECO:0000313" key="8">
    <source>
        <dbReference type="Proteomes" id="UP000240505"/>
    </source>
</evidence>
<accession>A0A2R4CHH6</accession>
<proteinExistence type="predicted"/>
<organism evidence="7 8">
    <name type="scientific">Pseudoduganella armeniaca</name>
    <dbReference type="NCBI Taxonomy" id="2072590"/>
    <lineage>
        <taxon>Bacteria</taxon>
        <taxon>Pseudomonadati</taxon>
        <taxon>Pseudomonadota</taxon>
        <taxon>Betaproteobacteria</taxon>
        <taxon>Burkholderiales</taxon>
        <taxon>Oxalobacteraceae</taxon>
        <taxon>Telluria group</taxon>
        <taxon>Pseudoduganella</taxon>
    </lineage>
</organism>
<dbReference type="Pfam" id="PF05154">
    <property type="entry name" value="TM2"/>
    <property type="match status" value="1"/>
</dbReference>
<dbReference type="AlphaFoldDB" id="A0A2R4CHH6"/>
<keyword evidence="2 5" id="KW-0812">Transmembrane</keyword>
<dbReference type="KEGG" id="masz:C9I28_08905"/>
<protein>
    <recommendedName>
        <fullName evidence="6">TM2 domain-containing protein</fullName>
    </recommendedName>
</protein>
<evidence type="ECO:0000259" key="6">
    <source>
        <dbReference type="Pfam" id="PF05154"/>
    </source>
</evidence>
<gene>
    <name evidence="7" type="ORF">C9I28_08905</name>
</gene>
<dbReference type="GO" id="GO:0016020">
    <property type="term" value="C:membrane"/>
    <property type="evidence" value="ECO:0007669"/>
    <property type="project" value="UniProtKB-SubCell"/>
</dbReference>
<comment type="subcellular location">
    <subcellularLocation>
        <location evidence="1">Membrane</location>
        <topology evidence="1">Multi-pass membrane protein</topology>
    </subcellularLocation>
</comment>